<feature type="domain" description="GIY-YIG" evidence="3">
    <location>
        <begin position="197"/>
        <end position="273"/>
    </location>
</feature>
<dbReference type="OrthoDB" id="9803913at2"/>
<name>A0A5B7TTR2_9FLAO</name>
<evidence type="ECO:0000256" key="2">
    <source>
        <dbReference type="ARBA" id="ARBA00026073"/>
    </source>
</evidence>
<dbReference type="FunFam" id="3.30.420.10:FF:000045">
    <property type="entry name" value="3'-5' exonuclease DinG"/>
    <property type="match status" value="1"/>
</dbReference>
<keyword evidence="5" id="KW-1185">Reference proteome</keyword>
<dbReference type="Proteomes" id="UP000306229">
    <property type="component" value="Chromosome"/>
</dbReference>
<dbReference type="InterPro" id="IPR013520">
    <property type="entry name" value="Ribonucl_H"/>
</dbReference>
<dbReference type="SUPFAM" id="SSF82771">
    <property type="entry name" value="GIY-YIG endonuclease"/>
    <property type="match status" value="1"/>
</dbReference>
<dbReference type="Gene3D" id="3.40.1440.10">
    <property type="entry name" value="GIY-YIG endonuclease"/>
    <property type="match status" value="1"/>
</dbReference>
<comment type="subunit">
    <text evidence="2">DNA polymerase III contains a core (composed of alpha, epsilon and theta chains) that associates with a tau subunit. This core dimerizes to form the POLIII' complex. PolIII' associates with the gamma complex (composed of gamma, delta, delta', psi and chi chains) and with the beta chain to form the complete DNA polymerase III complex.</text>
</comment>
<dbReference type="SMART" id="SM00479">
    <property type="entry name" value="EXOIII"/>
    <property type="match status" value="1"/>
</dbReference>
<dbReference type="Pfam" id="PF01541">
    <property type="entry name" value="GIY-YIG"/>
    <property type="match status" value="1"/>
</dbReference>
<dbReference type="AlphaFoldDB" id="A0A5B7TTR2"/>
<dbReference type="Gene3D" id="3.30.420.10">
    <property type="entry name" value="Ribonuclease H-like superfamily/Ribonuclease H"/>
    <property type="match status" value="1"/>
</dbReference>
<dbReference type="CDD" id="cd10434">
    <property type="entry name" value="GIY-YIG_UvrC_Cho"/>
    <property type="match status" value="1"/>
</dbReference>
<dbReference type="GO" id="GO:0003887">
    <property type="term" value="F:DNA-directed DNA polymerase activity"/>
    <property type="evidence" value="ECO:0007669"/>
    <property type="project" value="InterPro"/>
</dbReference>
<dbReference type="PROSITE" id="PS50164">
    <property type="entry name" value="GIY_YIG"/>
    <property type="match status" value="1"/>
</dbReference>
<evidence type="ECO:0000256" key="1">
    <source>
        <dbReference type="ARBA" id="ARBA00025483"/>
    </source>
</evidence>
<dbReference type="InterPro" id="IPR000305">
    <property type="entry name" value="GIY-YIG_endonuc"/>
</dbReference>
<reference evidence="4 5" key="1">
    <citation type="submission" date="2019-05" db="EMBL/GenBank/DDBJ databases">
        <title>Algicella ahnfeltiae gen. nov., sp. nov., a novel marine bacterium of the family Flavobacteriaceae isolated from a red alga.</title>
        <authorList>
            <person name="Nedashkovskaya O.I."/>
            <person name="Kukhlevskiy A.D."/>
            <person name="Kim S.-G."/>
            <person name="Zhukova N.V."/>
            <person name="Mikhailov V.V."/>
        </authorList>
    </citation>
    <scope>NUCLEOTIDE SEQUENCE [LARGE SCALE GENOMIC DNA]</scope>
    <source>
        <strain evidence="4 5">10Alg115</strain>
    </source>
</reference>
<organism evidence="4 5">
    <name type="scientific">Aureibaculum algae</name>
    <dbReference type="NCBI Taxonomy" id="2584122"/>
    <lineage>
        <taxon>Bacteria</taxon>
        <taxon>Pseudomonadati</taxon>
        <taxon>Bacteroidota</taxon>
        <taxon>Flavobacteriia</taxon>
        <taxon>Flavobacteriales</taxon>
        <taxon>Flavobacteriaceae</taxon>
        <taxon>Aureibaculum</taxon>
    </lineage>
</organism>
<sequence>MKYAIVDIETTGLGAKGNKITEISIFVHDGEQIIKEFTTLVNPESSISYKISGLTGITNEMVRKAPKFHEIAKDVIEYTEDCIFVAHNVNFDFNVIKHELQELGAEFKRKKLCTIRLARKLIPGQRSYSLGALCTSLGIHIKNRHRARGDAQATVILLEKLLALDSGLVFDSFLNNRSRQATLPPLLSKTVIDNLPNKPGVYYFKDDNNNVIYVGKAIDIKQRVLSHLYSKANKELKLCTETANITFELTGNELVALLLESHEIKRLYPKYNRAQKKNYASFGLTTYQDLSGIIHITYNRLKLISNPILKLYNQTECRTFLEEFCEAHELCPKYCSLQNITGGCFHYHIKTCKGVCRDLEEVESYNLRVKKALSSIEKLNSTFIIKEKGRTEEEEAVVLIKNGLYQGFTFVTEKEETTSILEYEQLIELKEDNSDTQRIVRRYLEKTNFKV</sequence>
<dbReference type="GO" id="GO:0008408">
    <property type="term" value="F:3'-5' exonuclease activity"/>
    <property type="evidence" value="ECO:0007669"/>
    <property type="project" value="TreeGrafter"/>
</dbReference>
<dbReference type="GO" id="GO:0005829">
    <property type="term" value="C:cytosol"/>
    <property type="evidence" value="ECO:0007669"/>
    <property type="project" value="TreeGrafter"/>
</dbReference>
<evidence type="ECO:0000313" key="5">
    <source>
        <dbReference type="Proteomes" id="UP000306229"/>
    </source>
</evidence>
<dbReference type="CDD" id="cd06127">
    <property type="entry name" value="DEDDh"/>
    <property type="match status" value="1"/>
</dbReference>
<evidence type="ECO:0000259" key="3">
    <source>
        <dbReference type="PROSITE" id="PS50164"/>
    </source>
</evidence>
<dbReference type="SUPFAM" id="SSF53098">
    <property type="entry name" value="Ribonuclease H-like"/>
    <property type="match status" value="1"/>
</dbReference>
<proteinExistence type="predicted"/>
<dbReference type="InterPro" id="IPR035901">
    <property type="entry name" value="GIY-YIG_endonuc_sf"/>
</dbReference>
<dbReference type="SMART" id="SM00465">
    <property type="entry name" value="GIYc"/>
    <property type="match status" value="1"/>
</dbReference>
<gene>
    <name evidence="4" type="ORF">FF125_09170</name>
</gene>
<dbReference type="Pfam" id="PF00929">
    <property type="entry name" value="RNase_T"/>
    <property type="match status" value="1"/>
</dbReference>
<dbReference type="GO" id="GO:0006289">
    <property type="term" value="P:nucleotide-excision repair"/>
    <property type="evidence" value="ECO:0007669"/>
    <property type="project" value="InterPro"/>
</dbReference>
<dbReference type="RefSeq" id="WP_138949487.1">
    <property type="nucleotide sequence ID" value="NZ_CP040749.1"/>
</dbReference>
<dbReference type="PANTHER" id="PTHR30231">
    <property type="entry name" value="DNA POLYMERASE III SUBUNIT EPSILON"/>
    <property type="match status" value="1"/>
</dbReference>
<dbReference type="KEGG" id="fbe:FF125_09170"/>
<evidence type="ECO:0000313" key="4">
    <source>
        <dbReference type="EMBL" id="QCX38593.1"/>
    </source>
</evidence>
<dbReference type="PANTHER" id="PTHR30231:SF41">
    <property type="entry name" value="DNA POLYMERASE III SUBUNIT EPSILON"/>
    <property type="match status" value="1"/>
</dbReference>
<dbReference type="InterPro" id="IPR006054">
    <property type="entry name" value="DnaQ"/>
</dbReference>
<dbReference type="NCBIfam" id="TIGR00573">
    <property type="entry name" value="dnaq"/>
    <property type="match status" value="1"/>
</dbReference>
<dbReference type="InterPro" id="IPR012337">
    <property type="entry name" value="RNaseH-like_sf"/>
</dbReference>
<dbReference type="GO" id="GO:0003677">
    <property type="term" value="F:DNA binding"/>
    <property type="evidence" value="ECO:0007669"/>
    <property type="project" value="InterPro"/>
</dbReference>
<protein>
    <submittedName>
        <fullName evidence="4">DNA polymerase III subunit epsilon</fullName>
    </submittedName>
</protein>
<dbReference type="InterPro" id="IPR036397">
    <property type="entry name" value="RNaseH_sf"/>
</dbReference>
<dbReference type="InterPro" id="IPR047296">
    <property type="entry name" value="GIY-YIG_UvrC_Cho"/>
</dbReference>
<accession>A0A5B7TTR2</accession>
<comment type="function">
    <text evidence="1">DNA polymerase III is a complex, multichain enzyme responsible for most of the replicative synthesis in bacteria. The epsilon subunit contain the editing function and is a proofreading 3'-5' exonuclease.</text>
</comment>
<dbReference type="GO" id="GO:0045004">
    <property type="term" value="P:DNA replication proofreading"/>
    <property type="evidence" value="ECO:0007669"/>
    <property type="project" value="TreeGrafter"/>
</dbReference>
<dbReference type="EMBL" id="CP040749">
    <property type="protein sequence ID" value="QCX38593.1"/>
    <property type="molecule type" value="Genomic_DNA"/>
</dbReference>